<dbReference type="GO" id="GO:0008356">
    <property type="term" value="P:asymmetric cell division"/>
    <property type="evidence" value="ECO:0007669"/>
    <property type="project" value="InterPro"/>
</dbReference>
<keyword evidence="1" id="KW-0175">Coiled coil</keyword>
<dbReference type="RefSeq" id="XP_027082460.1">
    <property type="nucleotide sequence ID" value="XM_027226659.2"/>
</dbReference>
<proteinExistence type="predicted"/>
<dbReference type="Proteomes" id="UP001652660">
    <property type="component" value="Chromosome 8e"/>
</dbReference>
<evidence type="ECO:0000313" key="4">
    <source>
        <dbReference type="RefSeq" id="XP_027082460.1"/>
    </source>
</evidence>
<dbReference type="PANTHER" id="PTHR33476">
    <property type="entry name" value="EMB|CAB62613.1"/>
    <property type="match status" value="1"/>
</dbReference>
<name>A0A6P6TVT9_COFAR</name>
<accession>A0A6P6TVT9</accession>
<evidence type="ECO:0000256" key="1">
    <source>
        <dbReference type="SAM" id="Coils"/>
    </source>
</evidence>
<feature type="coiled-coil region" evidence="1">
    <location>
        <begin position="297"/>
        <end position="324"/>
    </location>
</feature>
<gene>
    <name evidence="4" type="primary">LOC113704788</name>
</gene>
<keyword evidence="3" id="KW-1185">Reference proteome</keyword>
<dbReference type="InterPro" id="IPR040348">
    <property type="entry name" value="POLAR-like"/>
</dbReference>
<evidence type="ECO:0000256" key="2">
    <source>
        <dbReference type="SAM" id="MobiDB-lite"/>
    </source>
</evidence>
<feature type="compositionally biased region" description="Polar residues" evidence="2">
    <location>
        <begin position="183"/>
        <end position="205"/>
    </location>
</feature>
<sequence length="347" mass="39802">MVQKGCSNNSFTAAITTCRRRKRRENCRIFTCFSPWSIISSWFNLEKSRNGKDVDGVEFRDEDSDDEVALECLHEKSSSNSAQEVSGEHRKEASFSLGVGFALIYLMVMSKMELNKMVELSKQIETLLRNVKWQHQNAVAGTNIETSQTSSKAQEVSEYAITDHGSLQEDSSHAIIEHVSLQDGPSSSWEQEYSGSDITSSSCNGKMNREGKMVEMDQLEAELEAELENLQLQLDTEVMLNYPDKNHGKIVVEDSAPEESQSANFGEVFEQPEIGNLEYYHGVSPRELERRLHELQEVRQEERIRELESALEFAIHKLNENQRELSWWKDTGRVVFHRIPLRCRSMR</sequence>
<reference evidence="4" key="2">
    <citation type="submission" date="2025-08" db="UniProtKB">
        <authorList>
            <consortium name="RefSeq"/>
        </authorList>
    </citation>
    <scope>IDENTIFICATION</scope>
    <source>
        <tissue evidence="4">Leaves</tissue>
    </source>
</reference>
<evidence type="ECO:0000313" key="3">
    <source>
        <dbReference type="Proteomes" id="UP001652660"/>
    </source>
</evidence>
<dbReference type="GeneID" id="113704788"/>
<dbReference type="OrthoDB" id="1916242at2759"/>
<feature type="region of interest" description="Disordered" evidence="2">
    <location>
        <begin position="181"/>
        <end position="205"/>
    </location>
</feature>
<dbReference type="PANTHER" id="PTHR33476:SF22">
    <property type="entry name" value="PROTEIN POLAR LOCALIZATION DURING ASYMMETRIC DIVISION AND REDISTRIBUTION"/>
    <property type="match status" value="1"/>
</dbReference>
<dbReference type="AlphaFoldDB" id="A0A6P6TVT9"/>
<reference evidence="3" key="1">
    <citation type="journal article" date="2025" name="Foods">
        <title>Unveiling the Microbial Signatures of Arabica Coffee Cherries: Insights into Ripeness Specific Diversity, Functional Traits, and Implications for Quality and Safety.</title>
        <authorList>
            <consortium name="RefSeq"/>
            <person name="Tenea G.N."/>
            <person name="Cifuentes V."/>
            <person name="Reyes P."/>
            <person name="Cevallos-Vallejos M."/>
        </authorList>
    </citation>
    <scope>NUCLEOTIDE SEQUENCE [LARGE SCALE GENOMIC DNA]</scope>
</reference>
<feature type="coiled-coil region" evidence="1">
    <location>
        <begin position="209"/>
        <end position="240"/>
    </location>
</feature>
<protein>
    <submittedName>
        <fullName evidence="4">Protein POLAR-like 1</fullName>
    </submittedName>
</protein>
<organism evidence="3 4">
    <name type="scientific">Coffea arabica</name>
    <name type="common">Arabian coffee</name>
    <dbReference type="NCBI Taxonomy" id="13443"/>
    <lineage>
        <taxon>Eukaryota</taxon>
        <taxon>Viridiplantae</taxon>
        <taxon>Streptophyta</taxon>
        <taxon>Embryophyta</taxon>
        <taxon>Tracheophyta</taxon>
        <taxon>Spermatophyta</taxon>
        <taxon>Magnoliopsida</taxon>
        <taxon>eudicotyledons</taxon>
        <taxon>Gunneridae</taxon>
        <taxon>Pentapetalae</taxon>
        <taxon>asterids</taxon>
        <taxon>lamiids</taxon>
        <taxon>Gentianales</taxon>
        <taxon>Rubiaceae</taxon>
        <taxon>Ixoroideae</taxon>
        <taxon>Gardenieae complex</taxon>
        <taxon>Bertiereae - Coffeeae clade</taxon>
        <taxon>Coffeeae</taxon>
        <taxon>Coffea</taxon>
    </lineage>
</organism>